<feature type="domain" description="Formamidopyrimidine-DNA glycosylase catalytic" evidence="10">
    <location>
        <begin position="3"/>
        <end position="123"/>
    </location>
</feature>
<keyword evidence="8" id="KW-0511">Multifunctional enzyme</keyword>
<dbReference type="InterPro" id="IPR035937">
    <property type="entry name" value="FPG_N"/>
</dbReference>
<dbReference type="GO" id="GO:0008270">
    <property type="term" value="F:zinc ion binding"/>
    <property type="evidence" value="ECO:0007669"/>
    <property type="project" value="InterPro"/>
</dbReference>
<keyword evidence="6" id="KW-0234">DNA repair</keyword>
<dbReference type="SUPFAM" id="SSF46946">
    <property type="entry name" value="S13-like H2TH domain"/>
    <property type="match status" value="1"/>
</dbReference>
<dbReference type="OrthoDB" id="444592at2759"/>
<evidence type="ECO:0000313" key="12">
    <source>
        <dbReference type="EMBL" id="PNH01897.1"/>
    </source>
</evidence>
<evidence type="ECO:0000256" key="5">
    <source>
        <dbReference type="ARBA" id="ARBA00023125"/>
    </source>
</evidence>
<gene>
    <name evidence="12" type="ORF">TSOC_012173</name>
</gene>
<evidence type="ECO:0000259" key="11">
    <source>
        <dbReference type="SMART" id="SM01232"/>
    </source>
</evidence>
<name>A0A2J7ZNQ8_9CHLO</name>
<dbReference type="PANTHER" id="PTHR42697">
    <property type="entry name" value="ENDONUCLEASE 8"/>
    <property type="match status" value="1"/>
</dbReference>
<feature type="domain" description="Formamidopyrimidine-DNA glycosylase H2TH DNA-binding" evidence="11">
    <location>
        <begin position="145"/>
        <end position="237"/>
    </location>
</feature>
<evidence type="ECO:0000256" key="3">
    <source>
        <dbReference type="ARBA" id="ARBA00022763"/>
    </source>
</evidence>
<dbReference type="AlphaFoldDB" id="A0A2J7ZNQ8"/>
<evidence type="ECO:0000256" key="9">
    <source>
        <dbReference type="ARBA" id="ARBA00023295"/>
    </source>
</evidence>
<evidence type="ECO:0000256" key="8">
    <source>
        <dbReference type="ARBA" id="ARBA00023268"/>
    </source>
</evidence>
<dbReference type="Proteomes" id="UP000236333">
    <property type="component" value="Unassembled WGS sequence"/>
</dbReference>
<dbReference type="InterPro" id="IPR010979">
    <property type="entry name" value="Ribosomal_uS13-like_H2TH"/>
</dbReference>
<dbReference type="GO" id="GO:0003684">
    <property type="term" value="F:damaged DNA binding"/>
    <property type="evidence" value="ECO:0007669"/>
    <property type="project" value="InterPro"/>
</dbReference>
<dbReference type="SMART" id="SM01232">
    <property type="entry name" value="H2TH"/>
    <property type="match status" value="1"/>
</dbReference>
<dbReference type="Gene3D" id="1.10.8.50">
    <property type="match status" value="1"/>
</dbReference>
<comment type="caution">
    <text evidence="12">The sequence shown here is derived from an EMBL/GenBank/DDBJ whole genome shotgun (WGS) entry which is preliminary data.</text>
</comment>
<evidence type="ECO:0000313" key="13">
    <source>
        <dbReference type="Proteomes" id="UP000236333"/>
    </source>
</evidence>
<dbReference type="Gene3D" id="3.20.190.10">
    <property type="entry name" value="MutM-like, N-terminal"/>
    <property type="match status" value="1"/>
</dbReference>
<evidence type="ECO:0000256" key="1">
    <source>
        <dbReference type="ARBA" id="ARBA00009409"/>
    </source>
</evidence>
<evidence type="ECO:0000256" key="4">
    <source>
        <dbReference type="ARBA" id="ARBA00022801"/>
    </source>
</evidence>
<organism evidence="12 13">
    <name type="scientific">Tetrabaena socialis</name>
    <dbReference type="NCBI Taxonomy" id="47790"/>
    <lineage>
        <taxon>Eukaryota</taxon>
        <taxon>Viridiplantae</taxon>
        <taxon>Chlorophyta</taxon>
        <taxon>core chlorophytes</taxon>
        <taxon>Chlorophyceae</taxon>
        <taxon>CS clade</taxon>
        <taxon>Chlamydomonadales</taxon>
        <taxon>Tetrabaenaceae</taxon>
        <taxon>Tetrabaena</taxon>
    </lineage>
</organism>
<evidence type="ECO:0000256" key="7">
    <source>
        <dbReference type="ARBA" id="ARBA00023239"/>
    </source>
</evidence>
<dbReference type="SMART" id="SM00898">
    <property type="entry name" value="Fapy_DNA_glyco"/>
    <property type="match status" value="1"/>
</dbReference>
<dbReference type="InterPro" id="IPR012319">
    <property type="entry name" value="FPG_cat"/>
</dbReference>
<dbReference type="GO" id="GO:0140078">
    <property type="term" value="F:class I DNA-(apurinic or apyrimidinic site) endonuclease activity"/>
    <property type="evidence" value="ECO:0007669"/>
    <property type="project" value="UniProtKB-EC"/>
</dbReference>
<keyword evidence="3" id="KW-0227">DNA damage</keyword>
<keyword evidence="5" id="KW-0238">DNA-binding</keyword>
<dbReference type="SUPFAM" id="SSF81624">
    <property type="entry name" value="N-terminal domain of MutM-like DNA repair proteins"/>
    <property type="match status" value="1"/>
</dbReference>
<evidence type="ECO:0000256" key="2">
    <source>
        <dbReference type="ARBA" id="ARBA00012720"/>
    </source>
</evidence>
<keyword evidence="7" id="KW-0456">Lyase</keyword>
<proteinExistence type="inferred from homology"/>
<keyword evidence="4" id="KW-0378">Hydrolase</keyword>
<accession>A0A2J7ZNQ8</accession>
<dbReference type="EC" id="4.2.99.18" evidence="2"/>
<keyword evidence="13" id="KW-1185">Reference proteome</keyword>
<keyword evidence="9" id="KW-0326">Glycosidase</keyword>
<comment type="similarity">
    <text evidence="1">Belongs to the FPG family.</text>
</comment>
<evidence type="ECO:0000256" key="6">
    <source>
        <dbReference type="ARBA" id="ARBA00023204"/>
    </source>
</evidence>
<dbReference type="PANTHER" id="PTHR42697:SF1">
    <property type="entry name" value="ENDONUCLEASE 8"/>
    <property type="match status" value="1"/>
</dbReference>
<sequence length="257" mass="27986">MVEGHQCHRVAAAHRKLLLGRAFQARSPNGRFREGAQAINGKQLERIEVHGKNLFYFFAPGHAAAAAGPAAAPAPPAPPPPSTVVLHFHFGMSGAFRTMALPGLEPTPTTRLELVNKDLGVVAHLSAMTVDHGALDFYESKAALLGPDPLREDADKELLWAKVTRSRKSIGLVLMDQSMIAGVGNIYRAEILFKAAVHPETPAAAITREQFDRIWYHCVDLLQQGFVGGSIITVDPEEAEVLGRPWTRRWVWGPPGT</sequence>
<dbReference type="GO" id="GO:0000703">
    <property type="term" value="F:oxidized pyrimidine nucleobase lesion DNA N-glycosylase activity"/>
    <property type="evidence" value="ECO:0007669"/>
    <property type="project" value="TreeGrafter"/>
</dbReference>
<evidence type="ECO:0000259" key="10">
    <source>
        <dbReference type="SMART" id="SM00898"/>
    </source>
</evidence>
<protein>
    <recommendedName>
        <fullName evidence="2">DNA-(apurinic or apyrimidinic site) lyase</fullName>
        <ecNumber evidence="2">4.2.99.18</ecNumber>
    </recommendedName>
</protein>
<dbReference type="GO" id="GO:0006284">
    <property type="term" value="P:base-excision repair"/>
    <property type="evidence" value="ECO:0007669"/>
    <property type="project" value="InterPro"/>
</dbReference>
<dbReference type="InterPro" id="IPR015886">
    <property type="entry name" value="H2TH_FPG"/>
</dbReference>
<dbReference type="EMBL" id="PGGS01000768">
    <property type="protein sequence ID" value="PNH01897.1"/>
    <property type="molecule type" value="Genomic_DNA"/>
</dbReference>
<reference evidence="12 13" key="1">
    <citation type="journal article" date="2017" name="Mol. Biol. Evol.">
        <title>The 4-celled Tetrabaena socialis nuclear genome reveals the essential components for genetic control of cell number at the origin of multicellularity in the volvocine lineage.</title>
        <authorList>
            <person name="Featherston J."/>
            <person name="Arakaki Y."/>
            <person name="Hanschen E.R."/>
            <person name="Ferris P.J."/>
            <person name="Michod R.E."/>
            <person name="Olson B.J.S.C."/>
            <person name="Nozaki H."/>
            <person name="Durand P.M."/>
        </authorList>
    </citation>
    <scope>NUCLEOTIDE SEQUENCE [LARGE SCALE GENOMIC DNA]</scope>
    <source>
        <strain evidence="12 13">NIES-571</strain>
    </source>
</reference>
<dbReference type="Pfam" id="PF06831">
    <property type="entry name" value="H2TH"/>
    <property type="match status" value="1"/>
</dbReference>